<dbReference type="EMBL" id="JAPDRP010000026">
    <property type="protein sequence ID" value="KAJ9635948.1"/>
    <property type="molecule type" value="Genomic_DNA"/>
</dbReference>
<protein>
    <submittedName>
        <fullName evidence="1">Uncharacterized protein</fullName>
    </submittedName>
</protein>
<dbReference type="Proteomes" id="UP001172680">
    <property type="component" value="Unassembled WGS sequence"/>
</dbReference>
<sequence>MPERRFNKSFESSFHVFGPEVRAINLAYIIKAVLLVAEQHGIQARATVVDGEDNPFRPIFIIGPASTVGDHREHARIKSWMGLTETDSYDGFLNHVTLGSEKRNNAGAIWRPGAEIESSLLESWRECVA</sequence>
<gene>
    <name evidence="1" type="ORF">H2199_008302</name>
</gene>
<evidence type="ECO:0000313" key="1">
    <source>
        <dbReference type="EMBL" id="KAJ9635948.1"/>
    </source>
</evidence>
<reference evidence="1" key="1">
    <citation type="submission" date="2022-10" db="EMBL/GenBank/DDBJ databases">
        <title>Culturing micro-colonial fungi from biological soil crusts in the Mojave desert and describing Neophaeococcomyces mojavensis, and introducing the new genera and species Taxawa tesnikishii.</title>
        <authorList>
            <person name="Kurbessoian T."/>
            <person name="Stajich J.E."/>
        </authorList>
    </citation>
    <scope>NUCLEOTIDE SEQUENCE</scope>
    <source>
        <strain evidence="1">JES_115</strain>
    </source>
</reference>
<keyword evidence="2" id="KW-1185">Reference proteome</keyword>
<organism evidence="1 2">
    <name type="scientific">Coniosporium tulheliwenetii</name>
    <dbReference type="NCBI Taxonomy" id="3383036"/>
    <lineage>
        <taxon>Eukaryota</taxon>
        <taxon>Fungi</taxon>
        <taxon>Dikarya</taxon>
        <taxon>Ascomycota</taxon>
        <taxon>Pezizomycotina</taxon>
        <taxon>Dothideomycetes</taxon>
        <taxon>Dothideomycetes incertae sedis</taxon>
        <taxon>Coniosporium</taxon>
    </lineage>
</organism>
<evidence type="ECO:0000313" key="2">
    <source>
        <dbReference type="Proteomes" id="UP001172680"/>
    </source>
</evidence>
<proteinExistence type="predicted"/>
<accession>A0ACC2YKR6</accession>
<name>A0ACC2YKR6_9PEZI</name>
<comment type="caution">
    <text evidence="1">The sequence shown here is derived from an EMBL/GenBank/DDBJ whole genome shotgun (WGS) entry which is preliminary data.</text>
</comment>